<dbReference type="RefSeq" id="WP_151755778.1">
    <property type="nucleotide sequence ID" value="NZ_BKZW01000001.1"/>
</dbReference>
<proteinExistence type="predicted"/>
<evidence type="ECO:0000313" key="3">
    <source>
        <dbReference type="Proteomes" id="UP000326912"/>
    </source>
</evidence>
<accession>A0A5J4KJ38</accession>
<dbReference type="InterPro" id="IPR038607">
    <property type="entry name" value="PhoD-like_sf"/>
</dbReference>
<dbReference type="Gene3D" id="3.60.21.70">
    <property type="entry name" value="PhoD-like phosphatase"/>
    <property type="match status" value="1"/>
</dbReference>
<feature type="region of interest" description="Disordered" evidence="1">
    <location>
        <begin position="836"/>
        <end position="856"/>
    </location>
</feature>
<name>A0A5J4KJ38_9CHLR</name>
<protein>
    <recommendedName>
        <fullName evidence="4">PhoD-like phosphatase metallophosphatase domain-containing protein</fullName>
    </recommendedName>
</protein>
<reference evidence="2 3" key="1">
    <citation type="submission" date="2019-10" db="EMBL/GenBank/DDBJ databases">
        <title>Dictyobacter vulcani sp. nov., within the class Ktedonobacteria, isolated from soil of volcanic Mt. Zao.</title>
        <authorList>
            <person name="Zheng Y."/>
            <person name="Wang C.M."/>
            <person name="Sakai Y."/>
            <person name="Abe K."/>
            <person name="Yokota A."/>
            <person name="Yabe S."/>
        </authorList>
    </citation>
    <scope>NUCLEOTIDE SEQUENCE [LARGE SCALE GENOMIC DNA]</scope>
    <source>
        <strain evidence="2 3">W12</strain>
    </source>
</reference>
<dbReference type="Proteomes" id="UP000326912">
    <property type="component" value="Unassembled WGS sequence"/>
</dbReference>
<evidence type="ECO:0000313" key="2">
    <source>
        <dbReference type="EMBL" id="GER87815.1"/>
    </source>
</evidence>
<sequence>MSWTPLAQRIHQLPLILAGPIVRRVEPHTVTIWLALKESRAVELSVYTRAEDNQLHEECRGSQRTIRVGDNLHMVAVTARVEHEAAALQWGQLYYYNLTFSSKQAGQQTTLASPGVLTTDPNETEPIQRIVYPGHPLPGFLLPAQHIHDLRIIHGSCRKTHGLGKEILSSVDTLIARAEENGGTGRPQQLYMTGDQIYADDVATPLLHALTDAGNTLLAGNQREILPTLNLPADKLLPGTRRSVIANQTKFTSSKTDNHLISFAEYITMYLFNWSDTLWPEELLSVEDFWAWLYPGVHAESVTQTKEQRHYREELEQLNSFRSALPQVRRALANIATYMICDDHDITDDWFLDGAWCHNVLKKPLGRRIIRNGLLAYALCQAWGNTPEQFTKPHGKALLEALDSWHGDEQAAQTTTIIKALGVPESFSGKGSLPHPPQALTWNYSYEGPNYQIIVMDTRTHRYYRNPKDFPGLLSSEAMKSQIDNIEREEAEVTLIISAAPVIGIDFVESVQFWSRWRVKENYRFDREAWALDWGTFQQFLRTLSDLKRVVFLSGDVHYAFGSSLEYWDVKTKQSAKFINFTSSPYCNEGSGSQISVLAIGYPSLRSLLQRGKEPKLDFFAWDITKGDHHTLNYLLKTIRKQLFRFWWAIPRLIAAHRSSSEIVMPAAGWVKGTFDNIPPSRSYRIRYLTNTRNQDVENEHSPHTHLTRFSLRPLRGALQSINILQILTRRLGGKLRARNKDIADSTTTFGRNTRENILDEAIEQTDKINQKLEQPKTGIVNTVMNYDQWLSRWKAGNLIVGYNNLGEINFCWDQEKKEVTQRLWWHNPDESDQLLSTEYTDTLELPRAEDEPSLP</sequence>
<dbReference type="PANTHER" id="PTHR37031">
    <property type="entry name" value="METALLOPHOSPHATASE BINDING DOMAIN PROTEIN"/>
    <property type="match status" value="1"/>
</dbReference>
<feature type="compositionally biased region" description="Basic and acidic residues" evidence="1">
    <location>
        <begin position="845"/>
        <end position="856"/>
    </location>
</feature>
<keyword evidence="3" id="KW-1185">Reference proteome</keyword>
<dbReference type="EMBL" id="BKZW01000001">
    <property type="protein sequence ID" value="GER87815.1"/>
    <property type="molecule type" value="Genomic_DNA"/>
</dbReference>
<comment type="caution">
    <text evidence="2">The sequence shown here is derived from an EMBL/GenBank/DDBJ whole genome shotgun (WGS) entry which is preliminary data.</text>
</comment>
<gene>
    <name evidence="2" type="ORF">KDW_19770</name>
</gene>
<evidence type="ECO:0008006" key="4">
    <source>
        <dbReference type="Google" id="ProtNLM"/>
    </source>
</evidence>
<dbReference type="PANTHER" id="PTHR37031:SF2">
    <property type="entry name" value="PHOD-LIKE PHOSPHATASE METALLOPHOSPHATASE DOMAIN-CONTAINING PROTEIN"/>
    <property type="match status" value="1"/>
</dbReference>
<evidence type="ECO:0000256" key="1">
    <source>
        <dbReference type="SAM" id="MobiDB-lite"/>
    </source>
</evidence>
<organism evidence="2 3">
    <name type="scientific">Dictyobacter vulcani</name>
    <dbReference type="NCBI Taxonomy" id="2607529"/>
    <lineage>
        <taxon>Bacteria</taxon>
        <taxon>Bacillati</taxon>
        <taxon>Chloroflexota</taxon>
        <taxon>Ktedonobacteria</taxon>
        <taxon>Ktedonobacterales</taxon>
        <taxon>Dictyobacteraceae</taxon>
        <taxon>Dictyobacter</taxon>
    </lineage>
</organism>
<dbReference type="SUPFAM" id="SSF56300">
    <property type="entry name" value="Metallo-dependent phosphatases"/>
    <property type="match status" value="1"/>
</dbReference>
<dbReference type="InterPro" id="IPR029052">
    <property type="entry name" value="Metallo-depent_PP-like"/>
</dbReference>
<dbReference type="AlphaFoldDB" id="A0A5J4KJ38"/>